<sequence length="1248" mass="125727">EVGGLVGHQFDGSISQSYATGAVTGSGEVGGLVGRQNGGNISQSYATGAVMGSGLVGGLVAYQAPSYTSITNSYWNTETTGQATSAGGGTGLTTAQMFSADSFTGFEFGEVWGNAGDQITPYLLGLSGNQVFNRHDLPSGTITATNRPDAYNVILTLQQLQAINSGLTGNYVLGADIDASATAGWNSGAGFDPIGSSYSNSFRGVFDGLGHVISDLFIDRGATESVGLFGFADGATLRQVGLENVDITGQNLVGGLVGGQWYSSISHSYATGAVTGSNNVGGLVGAQTGSSISQSYATGAVTGSNDVGGLVGAQTGSSISQSYAIGEVQGGVDVGGLVGYLDNGSISQSYASASVDGNNRVGGLVGTQASGDISESYATGEVRGNNIVGTLIGNSSGTISNSYYLLTDNRTIESTDFGVNTRGGVRVASGLTGKTLTLKGGLGISLLDSVELGDNALLVQTDGRIFLRSGSTVTSSAAGDALVLAGVTFINQADRSALSATNADGRWLIYSDNPDDNTFGGLASGNQALWNTSWTGSPSVTAAGNRYVFAMQPTLTVTGTVDGSKTYGDLYAITTPVAGTDYTLSGFVDAAAYGDVFTQDDASNIGAPTLASAGAAASANAGSYGLTWQVGDLDATGYNVDLTATGGTLTVTPKIIDLINAIAQNKVYDGTTDADVTADLDGVISGDDLAVALNGAFDNKHAGTGKDVTVTGSLSGLDAGNYTLNGPLTTTADISAKVIDLINAVAASKTYDGTSDADVAADLSGVLSGDDLQLAVSGEFDDKNAGTGKTVTVNGALSGADAGNYALSSSSITTTADITAKVIDLINAAAASKTYDGTTDADVTADLAGVISGDDLAAALNGAFDNKHAGTGKEVTVTGSLSGLDAGNYTLNGTVTTTANISAKVIDLINAVAASKTYDGTSDADVAADLSGVLSGDDLQLAVSGAFDDKNAGTGKTVTVSGALSGADAGNYALSASSITTTADISAKMIDLINVLVQHKVYDGTADAQVTAALGGVLSGDDLRVNLDAWFADAEIGEAKTVTVSGVLDGADSQNYQLNSPIQVLASILAYLPPQGYQEAINYRPPQQPLEQSLPTPEQQALQLEVLGDGLNLSGLGGAVTLTVPTAPERPLALRLNSSQLQTVGLSGSEIGRTDAATPSLFVALAAFLKANPEARVQLMVQTGDAGANLIDPQRFIAHAQSVAELLQRLGVPDGQLQTVATRNPRPFSAGSLPLAMMVNSRADVQAE</sequence>
<dbReference type="Proteomes" id="UP000242313">
    <property type="component" value="Unassembled WGS sequence"/>
</dbReference>
<dbReference type="InterPro" id="IPR038621">
    <property type="entry name" value="Lacto_phage_SSB_sf"/>
</dbReference>
<accession>A0A2A3MED1</accession>
<dbReference type="Pfam" id="PF07581">
    <property type="entry name" value="Glug"/>
    <property type="match status" value="6"/>
</dbReference>
<proteinExistence type="predicted"/>
<evidence type="ECO:0000313" key="4">
    <source>
        <dbReference type="Proteomes" id="UP000242313"/>
    </source>
</evidence>
<reference evidence="3 4" key="1">
    <citation type="submission" date="2017-09" db="EMBL/GenBank/DDBJ databases">
        <title>Pseudomonas abyssi sp. nov. isolated from Abyssopelagic Water.</title>
        <authorList>
            <person name="Wei Y."/>
        </authorList>
    </citation>
    <scope>NUCLEOTIDE SEQUENCE [LARGE SCALE GENOMIC DNA]</scope>
    <source>
        <strain evidence="3 4">MT5</strain>
    </source>
</reference>
<feature type="domain" description="YDG" evidence="2">
    <location>
        <begin position="904"/>
        <end position="977"/>
    </location>
</feature>
<name>A0A2A3MED1_9PSED</name>
<gene>
    <name evidence="3" type="ORF">CNQ84_16640</name>
</gene>
<dbReference type="AlphaFoldDB" id="A0A2A3MED1"/>
<dbReference type="EMBL" id="NTMR01000024">
    <property type="protein sequence ID" value="PBK03151.1"/>
    <property type="molecule type" value="Genomic_DNA"/>
</dbReference>
<feature type="domain" description="GLUG" evidence="1">
    <location>
        <begin position="357"/>
        <end position="382"/>
    </location>
</feature>
<feature type="domain" description="YDG" evidence="2">
    <location>
        <begin position="737"/>
        <end position="810"/>
    </location>
</feature>
<dbReference type="InterPro" id="IPR041248">
    <property type="entry name" value="YDG"/>
</dbReference>
<dbReference type="Gene3D" id="2.160.20.110">
    <property type="match status" value="2"/>
</dbReference>
<feature type="domain" description="YDG" evidence="2">
    <location>
        <begin position="819"/>
        <end position="894"/>
    </location>
</feature>
<feature type="domain" description="GLUG" evidence="1">
    <location>
        <begin position="25"/>
        <end position="50"/>
    </location>
</feature>
<feature type="domain" description="GLUG" evidence="1">
    <location>
        <begin position="249"/>
        <end position="275"/>
    </location>
</feature>
<keyword evidence="4" id="KW-1185">Reference proteome</keyword>
<feature type="domain" description="GLUG" evidence="1">
    <location>
        <begin position="2"/>
        <end position="24"/>
    </location>
</feature>
<dbReference type="InterPro" id="IPR011493">
    <property type="entry name" value="GLUG"/>
</dbReference>
<feature type="domain" description="YDG" evidence="2">
    <location>
        <begin position="652"/>
        <end position="726"/>
    </location>
</feature>
<feature type="domain" description="GLUG" evidence="1">
    <location>
        <begin position="331"/>
        <end position="355"/>
    </location>
</feature>
<protein>
    <recommendedName>
        <fullName evidence="5">GLUG domain-containing protein</fullName>
    </recommendedName>
</protein>
<evidence type="ECO:0000259" key="2">
    <source>
        <dbReference type="Pfam" id="PF18657"/>
    </source>
</evidence>
<evidence type="ECO:0000313" key="3">
    <source>
        <dbReference type="EMBL" id="PBK03151.1"/>
    </source>
</evidence>
<feature type="non-terminal residue" evidence="3">
    <location>
        <position position="1"/>
    </location>
</feature>
<organism evidence="3 4">
    <name type="scientific">Pseudomonas abyssi</name>
    <dbReference type="NCBI Taxonomy" id="170540"/>
    <lineage>
        <taxon>Bacteria</taxon>
        <taxon>Pseudomonadati</taxon>
        <taxon>Pseudomonadota</taxon>
        <taxon>Gammaproteobacteria</taxon>
        <taxon>Pseudomonadales</taxon>
        <taxon>Pseudomonadaceae</taxon>
        <taxon>Pseudomonas</taxon>
    </lineage>
</organism>
<feature type="domain" description="GLUG" evidence="1">
    <location>
        <begin position="276"/>
        <end position="302"/>
    </location>
</feature>
<evidence type="ECO:0008006" key="5">
    <source>
        <dbReference type="Google" id="ProtNLM"/>
    </source>
</evidence>
<evidence type="ECO:0000259" key="1">
    <source>
        <dbReference type="Pfam" id="PF07581"/>
    </source>
</evidence>
<dbReference type="Gene3D" id="2.40.50.400">
    <property type="entry name" value="Lactococcus phage single-stranded DNA binding protein"/>
    <property type="match status" value="2"/>
</dbReference>
<dbReference type="RefSeq" id="WP_245841448.1">
    <property type="nucleotide sequence ID" value="NZ_NTMR01000024.1"/>
</dbReference>
<comment type="caution">
    <text evidence="3">The sequence shown here is derived from an EMBL/GenBank/DDBJ whole genome shotgun (WGS) entry which is preliminary data.</text>
</comment>
<dbReference type="Pfam" id="PF18657">
    <property type="entry name" value="YDG"/>
    <property type="match status" value="5"/>
</dbReference>
<feature type="domain" description="YDG" evidence="2">
    <location>
        <begin position="993"/>
        <end position="1060"/>
    </location>
</feature>